<organism evidence="1 2">
    <name type="scientific">Clostridium autoethanogenum</name>
    <dbReference type="NCBI Taxonomy" id="84023"/>
    <lineage>
        <taxon>Bacteria</taxon>
        <taxon>Bacillati</taxon>
        <taxon>Bacillota</taxon>
        <taxon>Clostridia</taxon>
        <taxon>Eubacteriales</taxon>
        <taxon>Clostridiaceae</taxon>
        <taxon>Clostridium</taxon>
    </lineage>
</organism>
<dbReference type="RefSeq" id="WP_122059912.1">
    <property type="nucleotide sequence ID" value="NZ_RFAQ01000062.1"/>
</dbReference>
<accession>A0A3M0SPM1</accession>
<dbReference type="AlphaFoldDB" id="A0A3M0SPM1"/>
<gene>
    <name evidence="1" type="ORF">D9O40_15765</name>
</gene>
<protein>
    <submittedName>
        <fullName evidence="1">Uncharacterized protein</fullName>
    </submittedName>
</protein>
<reference evidence="1 2" key="1">
    <citation type="submission" date="2018-10" db="EMBL/GenBank/DDBJ databases">
        <title>Genome-centric metagenomics revealed C2 chemical producing, CO utilizing Clostridium with novel acetogenic gene cluster.</title>
        <authorList>
            <person name="Kang H."/>
            <person name="Park B."/>
            <person name="Choi I.G."/>
            <person name="Chang I.S."/>
        </authorList>
    </citation>
    <scope>NUCLEOTIDE SEQUENCE [LARGE SCALE GENOMIC DNA]</scope>
    <source>
        <strain evidence="1 2">H21-9</strain>
    </source>
</reference>
<sequence>MYADALVASAAAEKYLAPLVLIDRDDSDATLNAYRIYKN</sequence>
<dbReference type="Proteomes" id="UP000277999">
    <property type="component" value="Unassembled WGS sequence"/>
</dbReference>
<proteinExistence type="predicted"/>
<evidence type="ECO:0000313" key="1">
    <source>
        <dbReference type="EMBL" id="RMC96517.1"/>
    </source>
</evidence>
<evidence type="ECO:0000313" key="2">
    <source>
        <dbReference type="Proteomes" id="UP000277999"/>
    </source>
</evidence>
<dbReference type="EMBL" id="RFAQ01000062">
    <property type="protein sequence ID" value="RMC96517.1"/>
    <property type="molecule type" value="Genomic_DNA"/>
</dbReference>
<name>A0A3M0SPM1_9CLOT</name>
<comment type="caution">
    <text evidence="1">The sequence shown here is derived from an EMBL/GenBank/DDBJ whole genome shotgun (WGS) entry which is preliminary data.</text>
</comment>